<keyword evidence="13" id="KW-1208">Phospholipid metabolism</keyword>
<comment type="similarity">
    <text evidence="3 15">Belongs to the CDP-alcohol phosphatidyltransferase class-I family.</text>
</comment>
<gene>
    <name evidence="17" type="primary">pssA</name>
    <name evidence="17" type="ORF">KQI42_13225</name>
</gene>
<keyword evidence="12" id="KW-0594">Phospholipid biosynthesis</keyword>
<evidence type="ECO:0000256" key="1">
    <source>
        <dbReference type="ARBA" id="ARBA00000287"/>
    </source>
</evidence>
<feature type="transmembrane region" description="Helical" evidence="16">
    <location>
        <begin position="12"/>
        <end position="36"/>
    </location>
</feature>
<dbReference type="GO" id="GO:0003882">
    <property type="term" value="F:CDP-diacylglycerol-serine O-phosphatidyltransferase activity"/>
    <property type="evidence" value="ECO:0007669"/>
    <property type="project" value="UniProtKB-EC"/>
</dbReference>
<keyword evidence="7 15" id="KW-0808">Transferase</keyword>
<evidence type="ECO:0000256" key="16">
    <source>
        <dbReference type="SAM" id="Phobius"/>
    </source>
</evidence>
<organism evidence="17 18">
    <name type="scientific">Tissierella simiarum</name>
    <dbReference type="NCBI Taxonomy" id="2841534"/>
    <lineage>
        <taxon>Bacteria</taxon>
        <taxon>Bacillati</taxon>
        <taxon>Bacillota</taxon>
        <taxon>Tissierellia</taxon>
        <taxon>Tissierellales</taxon>
        <taxon>Tissierellaceae</taxon>
        <taxon>Tissierella</taxon>
    </lineage>
</organism>
<dbReference type="InterPro" id="IPR000462">
    <property type="entry name" value="CDP-OH_P_trans"/>
</dbReference>
<evidence type="ECO:0000256" key="11">
    <source>
        <dbReference type="ARBA" id="ARBA00023136"/>
    </source>
</evidence>
<dbReference type="InterPro" id="IPR004533">
    <property type="entry name" value="CDP-diaglyc--ser_O-PTrfase"/>
</dbReference>
<evidence type="ECO:0000313" key="17">
    <source>
        <dbReference type="EMBL" id="MBU5438983.1"/>
    </source>
</evidence>
<evidence type="ECO:0000256" key="6">
    <source>
        <dbReference type="ARBA" id="ARBA00022516"/>
    </source>
</evidence>
<protein>
    <recommendedName>
        <fullName evidence="5">CDP-diacylglycerol--serine O-phosphatidyltransferase</fullName>
        <ecNumber evidence="4">2.7.8.8</ecNumber>
    </recommendedName>
    <alternativeName>
        <fullName evidence="14">Phosphatidylserine synthase</fullName>
    </alternativeName>
</protein>
<evidence type="ECO:0000256" key="3">
    <source>
        <dbReference type="ARBA" id="ARBA00010441"/>
    </source>
</evidence>
<accession>A0ABS6E9V6</accession>
<name>A0ABS6E9V6_9FIRM</name>
<feature type="transmembrane region" description="Helical" evidence="16">
    <location>
        <begin position="169"/>
        <end position="185"/>
    </location>
</feature>
<dbReference type="PANTHER" id="PTHR14269">
    <property type="entry name" value="CDP-DIACYLGLYCEROL--GLYCEROL-3-PHOSPHATE 3-PHOSPHATIDYLTRANSFERASE-RELATED"/>
    <property type="match status" value="1"/>
</dbReference>
<evidence type="ECO:0000256" key="4">
    <source>
        <dbReference type="ARBA" id="ARBA00013174"/>
    </source>
</evidence>
<evidence type="ECO:0000256" key="13">
    <source>
        <dbReference type="ARBA" id="ARBA00023264"/>
    </source>
</evidence>
<dbReference type="InterPro" id="IPR050324">
    <property type="entry name" value="CDP-alcohol_PTase-I"/>
</dbReference>
<evidence type="ECO:0000256" key="12">
    <source>
        <dbReference type="ARBA" id="ARBA00023209"/>
    </source>
</evidence>
<keyword evidence="9 16" id="KW-1133">Transmembrane helix</keyword>
<evidence type="ECO:0000256" key="8">
    <source>
        <dbReference type="ARBA" id="ARBA00022692"/>
    </source>
</evidence>
<keyword evidence="6" id="KW-0444">Lipid biosynthesis</keyword>
<dbReference type="EC" id="2.7.8.8" evidence="4"/>
<comment type="caution">
    <text evidence="17">The sequence shown here is derived from an EMBL/GenBank/DDBJ whole genome shotgun (WGS) entry which is preliminary data.</text>
</comment>
<keyword evidence="10" id="KW-0443">Lipid metabolism</keyword>
<evidence type="ECO:0000256" key="10">
    <source>
        <dbReference type="ARBA" id="ARBA00023098"/>
    </source>
</evidence>
<evidence type="ECO:0000256" key="5">
    <source>
        <dbReference type="ARBA" id="ARBA00017171"/>
    </source>
</evidence>
<evidence type="ECO:0000256" key="9">
    <source>
        <dbReference type="ARBA" id="ARBA00022989"/>
    </source>
</evidence>
<comment type="subcellular location">
    <subcellularLocation>
        <location evidence="2">Endomembrane system</location>
        <topology evidence="2">Multi-pass membrane protein</topology>
    </subcellularLocation>
</comment>
<keyword evidence="11 16" id="KW-0472">Membrane</keyword>
<feature type="transmembrane region" description="Helical" evidence="16">
    <location>
        <begin position="100"/>
        <end position="118"/>
    </location>
</feature>
<evidence type="ECO:0000313" key="18">
    <source>
        <dbReference type="Proteomes" id="UP000749471"/>
    </source>
</evidence>
<dbReference type="PANTHER" id="PTHR14269:SF61">
    <property type="entry name" value="CDP-DIACYLGLYCEROL--SERINE O-PHOSPHATIDYLTRANSFERASE"/>
    <property type="match status" value="1"/>
</dbReference>
<keyword evidence="18" id="KW-1185">Reference proteome</keyword>
<dbReference type="PROSITE" id="PS00379">
    <property type="entry name" value="CDP_ALCOHOL_P_TRANSF"/>
    <property type="match status" value="1"/>
</dbReference>
<dbReference type="RefSeq" id="WP_216520553.1">
    <property type="nucleotide sequence ID" value="NZ_JAHLPM010000011.1"/>
</dbReference>
<feature type="transmembrane region" description="Helical" evidence="16">
    <location>
        <begin position="130"/>
        <end position="149"/>
    </location>
</feature>
<sequence length="195" mass="21698">MLEARPNKYQKYYVLPTLITYSNMMLGATAILIINNRSLKELRVSCILVLLAAITDKLDGFVARRLNMTSDFGKQLDSLCDLVSFGLAPVIIGWNMGINLLGSIGIVTSLIFIGAGIFRLARFNVTKDDTYIIGLPITMSGAIMTIKYIMDYNYKLKGNIFAIAPYDNIILMAILSLLMISNFKIKKPKLLNKSS</sequence>
<proteinExistence type="inferred from homology"/>
<keyword evidence="8 16" id="KW-0812">Transmembrane</keyword>
<evidence type="ECO:0000256" key="15">
    <source>
        <dbReference type="RuleBase" id="RU003750"/>
    </source>
</evidence>
<dbReference type="EMBL" id="JAHLPM010000011">
    <property type="protein sequence ID" value="MBU5438983.1"/>
    <property type="molecule type" value="Genomic_DNA"/>
</dbReference>
<dbReference type="Proteomes" id="UP000749471">
    <property type="component" value="Unassembled WGS sequence"/>
</dbReference>
<reference evidence="17 18" key="1">
    <citation type="submission" date="2021-06" db="EMBL/GenBank/DDBJ databases">
        <authorList>
            <person name="Sun Q."/>
            <person name="Li D."/>
        </authorList>
    </citation>
    <scope>NUCLEOTIDE SEQUENCE [LARGE SCALE GENOMIC DNA]</scope>
    <source>
        <strain evidence="17 18">MSJ-40</strain>
    </source>
</reference>
<evidence type="ECO:0000256" key="2">
    <source>
        <dbReference type="ARBA" id="ARBA00004127"/>
    </source>
</evidence>
<dbReference type="NCBIfam" id="TIGR00473">
    <property type="entry name" value="pssA"/>
    <property type="match status" value="1"/>
</dbReference>
<comment type="catalytic activity">
    <reaction evidence="1">
        <text>a CDP-1,2-diacyl-sn-glycerol + L-serine = a 1,2-diacyl-sn-glycero-3-phospho-L-serine + CMP + H(+)</text>
        <dbReference type="Rhea" id="RHEA:16913"/>
        <dbReference type="ChEBI" id="CHEBI:15378"/>
        <dbReference type="ChEBI" id="CHEBI:33384"/>
        <dbReference type="ChEBI" id="CHEBI:57262"/>
        <dbReference type="ChEBI" id="CHEBI:58332"/>
        <dbReference type="ChEBI" id="CHEBI:60377"/>
        <dbReference type="EC" id="2.7.8.8"/>
    </reaction>
</comment>
<dbReference type="InterPro" id="IPR048254">
    <property type="entry name" value="CDP_ALCOHOL_P_TRANSF_CS"/>
</dbReference>
<evidence type="ECO:0000256" key="7">
    <source>
        <dbReference type="ARBA" id="ARBA00022679"/>
    </source>
</evidence>
<dbReference type="Pfam" id="PF01066">
    <property type="entry name" value="CDP-OH_P_transf"/>
    <property type="match status" value="1"/>
</dbReference>
<evidence type="ECO:0000256" key="14">
    <source>
        <dbReference type="ARBA" id="ARBA00032361"/>
    </source>
</evidence>